<keyword evidence="3" id="KW-1185">Reference proteome</keyword>
<dbReference type="STRING" id="661089.ciss_12360"/>
<accession>A0A1L8D2C2</accession>
<dbReference type="AlphaFoldDB" id="A0A1L8D2C2"/>
<organism evidence="2 3">
    <name type="scientific">Carboxydothermus islandicus</name>
    <dbReference type="NCBI Taxonomy" id="661089"/>
    <lineage>
        <taxon>Bacteria</taxon>
        <taxon>Bacillati</taxon>
        <taxon>Bacillota</taxon>
        <taxon>Clostridia</taxon>
        <taxon>Thermoanaerobacterales</taxon>
        <taxon>Thermoanaerobacteraceae</taxon>
        <taxon>Carboxydothermus</taxon>
    </lineage>
</organism>
<evidence type="ECO:0000313" key="3">
    <source>
        <dbReference type="Proteomes" id="UP000187338"/>
    </source>
</evidence>
<evidence type="ECO:0000256" key="1">
    <source>
        <dbReference type="SAM" id="Coils"/>
    </source>
</evidence>
<sequence length="193" mass="22916">MNSTIISRKKIKFPKIIITFLILALLSLTGCKNNQNEEMRRLETIEKEIYNLELRLRNVESLLYDAYYQYLDEIKQLKEQIKEISLYDINKNTPVDAVKAYLEAELRGDWQKAYRLMNVPHEVSYADFKRALDNARLINYKIGNFKIEDARMAFVEVSDTHKFKDGHTVTFENRYWRVVKVNGVWKVDWLAAQ</sequence>
<reference evidence="3" key="1">
    <citation type="submission" date="2016-12" db="EMBL/GenBank/DDBJ databases">
        <title>Draft Genome Sequences od Carboxydothermus pertinax and islandicus, Hydrogenogenic Carboxydotrophic Bacteria.</title>
        <authorList>
            <person name="Fukuyama Y."/>
            <person name="Ohmae K."/>
            <person name="Yoneda Y."/>
            <person name="Yoshida T."/>
            <person name="Sako Y."/>
        </authorList>
    </citation>
    <scope>NUCLEOTIDE SEQUENCE [LARGE SCALE GENOMIC DNA]</scope>
    <source>
        <strain evidence="3">SET</strain>
    </source>
</reference>
<dbReference type="OrthoDB" id="9809406at2"/>
<dbReference type="RefSeq" id="WP_075865464.1">
    <property type="nucleotide sequence ID" value="NZ_BDJL01000036.1"/>
</dbReference>
<dbReference type="Proteomes" id="UP000187338">
    <property type="component" value="Unassembled WGS sequence"/>
</dbReference>
<proteinExistence type="predicted"/>
<name>A0A1L8D2C2_9THEO</name>
<dbReference type="EMBL" id="BDJL01000036">
    <property type="protein sequence ID" value="GAV25303.1"/>
    <property type="molecule type" value="Genomic_DNA"/>
</dbReference>
<keyword evidence="1" id="KW-0175">Coiled coil</keyword>
<comment type="caution">
    <text evidence="2">The sequence shown here is derived from an EMBL/GenBank/DDBJ whole genome shotgun (WGS) entry which is preliminary data.</text>
</comment>
<feature type="coiled-coil region" evidence="1">
    <location>
        <begin position="35"/>
        <end position="62"/>
    </location>
</feature>
<evidence type="ECO:0000313" key="2">
    <source>
        <dbReference type="EMBL" id="GAV25303.1"/>
    </source>
</evidence>
<protein>
    <submittedName>
        <fullName evidence="2">Uncharacterized protein</fullName>
    </submittedName>
</protein>
<gene>
    <name evidence="2" type="ORF">ciss_12360</name>
</gene>